<accession>A0AC61R516</accession>
<keyword evidence="2" id="KW-1185">Reference proteome</keyword>
<sequence>MRRVIEFRTFADDVVTARNQDFKLPETYTWIRTGRGYQMASDALYALFSLGASGWLRHGLHTRFIGQERLAREAQGYFLYINHTQTTGDPFLPSQLDRKRRAYVVASPSNLSVPFFGKLLPMLGALPLPNTRQGMKEFRKAIAYRVGQNQSVAIFPEAHVWPYYTGIRPFSDASFQFAVDTGKPVYCATVTYQRGRRGRVERTVFVDGPFYPDDTLSRPAKRRKLAEQVYCQMRKNAKKNTVEVIRYVQRKEEA</sequence>
<evidence type="ECO:0000313" key="2">
    <source>
        <dbReference type="Proteomes" id="UP000308836"/>
    </source>
</evidence>
<name>A0AC61R516_9FIRM</name>
<dbReference type="Proteomes" id="UP000308836">
    <property type="component" value="Unassembled WGS sequence"/>
</dbReference>
<organism evidence="1 2">
    <name type="scientific">Dubosiella muris</name>
    <dbReference type="NCBI Taxonomy" id="3038133"/>
    <lineage>
        <taxon>Bacteria</taxon>
        <taxon>Bacillati</taxon>
        <taxon>Bacillota</taxon>
        <taxon>Erysipelotrichia</taxon>
        <taxon>Erysipelotrichales</taxon>
        <taxon>Erysipelotrichaceae</taxon>
        <taxon>Dubosiella</taxon>
    </lineage>
</organism>
<dbReference type="EMBL" id="SRYG01000025">
    <property type="protein sequence ID" value="TGY65020.1"/>
    <property type="molecule type" value="Genomic_DNA"/>
</dbReference>
<keyword evidence="1" id="KW-0808">Transferase</keyword>
<proteinExistence type="predicted"/>
<evidence type="ECO:0000313" key="1">
    <source>
        <dbReference type="EMBL" id="TGY65020.1"/>
    </source>
</evidence>
<gene>
    <name evidence="1" type="ORF">E5336_10720</name>
</gene>
<comment type="caution">
    <text evidence="1">The sequence shown here is derived from an EMBL/GenBank/DDBJ whole genome shotgun (WGS) entry which is preliminary data.</text>
</comment>
<protein>
    <submittedName>
        <fullName evidence="1">1-acyl-sn-glycerol-3-phosphate acyltransferase</fullName>
    </submittedName>
</protein>
<keyword evidence="1" id="KW-0012">Acyltransferase</keyword>
<reference evidence="1" key="1">
    <citation type="submission" date="2019-04" db="EMBL/GenBank/DDBJ databases">
        <title>Microbes associate with the intestines of laboratory mice.</title>
        <authorList>
            <person name="Navarre W."/>
            <person name="Wong E."/>
            <person name="Huang K."/>
            <person name="Tropini C."/>
            <person name="Ng K."/>
            <person name="Yu B."/>
        </authorList>
    </citation>
    <scope>NUCLEOTIDE SEQUENCE</scope>
    <source>
        <strain evidence="1">NM09_H32</strain>
    </source>
</reference>